<keyword evidence="3" id="KW-1185">Reference proteome</keyword>
<dbReference type="EMBL" id="KN818347">
    <property type="protein sequence ID" value="KIL58111.1"/>
    <property type="molecule type" value="Genomic_DNA"/>
</dbReference>
<evidence type="ECO:0000313" key="3">
    <source>
        <dbReference type="Proteomes" id="UP000054549"/>
    </source>
</evidence>
<evidence type="ECO:0000313" key="2">
    <source>
        <dbReference type="EMBL" id="KIL58111.1"/>
    </source>
</evidence>
<organism evidence="2 3">
    <name type="scientific">Amanita muscaria (strain Koide BX008)</name>
    <dbReference type="NCBI Taxonomy" id="946122"/>
    <lineage>
        <taxon>Eukaryota</taxon>
        <taxon>Fungi</taxon>
        <taxon>Dikarya</taxon>
        <taxon>Basidiomycota</taxon>
        <taxon>Agaricomycotina</taxon>
        <taxon>Agaricomycetes</taxon>
        <taxon>Agaricomycetidae</taxon>
        <taxon>Agaricales</taxon>
        <taxon>Pluteineae</taxon>
        <taxon>Amanitaceae</taxon>
        <taxon>Amanita</taxon>
    </lineage>
</organism>
<accession>A0A0C2WN20</accession>
<proteinExistence type="predicted"/>
<reference evidence="2 3" key="1">
    <citation type="submission" date="2014-04" db="EMBL/GenBank/DDBJ databases">
        <title>Evolutionary Origins and Diversification of the Mycorrhizal Mutualists.</title>
        <authorList>
            <consortium name="DOE Joint Genome Institute"/>
            <consortium name="Mycorrhizal Genomics Consortium"/>
            <person name="Kohler A."/>
            <person name="Kuo A."/>
            <person name="Nagy L.G."/>
            <person name="Floudas D."/>
            <person name="Copeland A."/>
            <person name="Barry K.W."/>
            <person name="Cichocki N."/>
            <person name="Veneault-Fourrey C."/>
            <person name="LaButti K."/>
            <person name="Lindquist E.A."/>
            <person name="Lipzen A."/>
            <person name="Lundell T."/>
            <person name="Morin E."/>
            <person name="Murat C."/>
            <person name="Riley R."/>
            <person name="Ohm R."/>
            <person name="Sun H."/>
            <person name="Tunlid A."/>
            <person name="Henrissat B."/>
            <person name="Grigoriev I.V."/>
            <person name="Hibbett D.S."/>
            <person name="Martin F."/>
        </authorList>
    </citation>
    <scope>NUCLEOTIDE SEQUENCE [LARGE SCALE GENOMIC DNA]</scope>
    <source>
        <strain evidence="2 3">Koide BX008</strain>
    </source>
</reference>
<gene>
    <name evidence="2" type="ORF">M378DRAFT_15787</name>
</gene>
<name>A0A0C2WN20_AMAMK</name>
<dbReference type="InParanoid" id="A0A0C2WN20"/>
<protein>
    <submittedName>
        <fullName evidence="2">Uncharacterized protein</fullName>
    </submittedName>
</protein>
<dbReference type="Proteomes" id="UP000054549">
    <property type="component" value="Unassembled WGS sequence"/>
</dbReference>
<dbReference type="AlphaFoldDB" id="A0A0C2WN20"/>
<dbReference type="HOGENOM" id="CLU_2145204_0_0_1"/>
<sequence>MDARGTRRSVLSHELSPSLSPATLLDTVGGPNATSYRYQPKSPKSPFASHDFSDFFPSKVSISKRIFRLNSPYPTKLLQELNNLKLQARPQLPSARPRLLLYMLISSLTMNN</sequence>
<feature type="region of interest" description="Disordered" evidence="1">
    <location>
        <begin position="1"/>
        <end position="26"/>
    </location>
</feature>
<evidence type="ECO:0000256" key="1">
    <source>
        <dbReference type="SAM" id="MobiDB-lite"/>
    </source>
</evidence>